<proteinExistence type="predicted"/>
<evidence type="ECO:0000256" key="1">
    <source>
        <dbReference type="SAM" id="Phobius"/>
    </source>
</evidence>
<protein>
    <submittedName>
        <fullName evidence="2">Uncharacterized protein</fullName>
    </submittedName>
</protein>
<dbReference type="OrthoDB" id="8477220at2"/>
<dbReference type="Proteomes" id="UP000197097">
    <property type="component" value="Unassembled WGS sequence"/>
</dbReference>
<reference evidence="2 3" key="1">
    <citation type="journal article" date="2002" name="Int. J. Syst. Evol. Microbiol.">
        <title>Sphingopyxis witflariensis sp. nov., isolated from activated sludge.</title>
        <authorList>
            <person name="Kampfer P."/>
            <person name="Witzenberger R."/>
            <person name="Denner E.B."/>
            <person name="Busse H.J."/>
            <person name="Neef A."/>
        </authorList>
    </citation>
    <scope>NUCLEOTIDE SEQUENCE [LARGE SCALE GENOMIC DNA]</scope>
    <source>
        <strain evidence="2 3">DSM 14551</strain>
    </source>
</reference>
<dbReference type="InterPro" id="IPR029044">
    <property type="entry name" value="Nucleotide-diphossugar_trans"/>
</dbReference>
<accession>A0A246K6G9</accession>
<dbReference type="SUPFAM" id="SSF53448">
    <property type="entry name" value="Nucleotide-diphospho-sugar transferases"/>
    <property type="match status" value="1"/>
</dbReference>
<comment type="caution">
    <text evidence="2">The sequence shown here is derived from an EMBL/GenBank/DDBJ whole genome shotgun (WGS) entry which is preliminary data.</text>
</comment>
<feature type="transmembrane region" description="Helical" evidence="1">
    <location>
        <begin position="364"/>
        <end position="395"/>
    </location>
</feature>
<keyword evidence="1" id="KW-1133">Transmembrane helix</keyword>
<feature type="transmembrane region" description="Helical" evidence="1">
    <location>
        <begin position="295"/>
        <end position="315"/>
    </location>
</feature>
<keyword evidence="3" id="KW-1185">Reference proteome</keyword>
<dbReference type="AlphaFoldDB" id="A0A246K6G9"/>
<name>A0A246K6G9_9SPHN</name>
<keyword evidence="1" id="KW-0812">Transmembrane</keyword>
<feature type="transmembrane region" description="Helical" evidence="1">
    <location>
        <begin position="242"/>
        <end position="275"/>
    </location>
</feature>
<organism evidence="2 3">
    <name type="scientific">Sphingopyxis witflariensis</name>
    <dbReference type="NCBI Taxonomy" id="173675"/>
    <lineage>
        <taxon>Bacteria</taxon>
        <taxon>Pseudomonadati</taxon>
        <taxon>Pseudomonadota</taxon>
        <taxon>Alphaproteobacteria</taxon>
        <taxon>Sphingomonadales</taxon>
        <taxon>Sphingomonadaceae</taxon>
        <taxon>Sphingopyxis</taxon>
    </lineage>
</organism>
<evidence type="ECO:0000313" key="2">
    <source>
        <dbReference type="EMBL" id="OWR01485.1"/>
    </source>
</evidence>
<evidence type="ECO:0000313" key="3">
    <source>
        <dbReference type="Proteomes" id="UP000197097"/>
    </source>
</evidence>
<dbReference type="EMBL" id="NISJ01000001">
    <property type="protein sequence ID" value="OWR01485.1"/>
    <property type="molecule type" value="Genomic_DNA"/>
</dbReference>
<dbReference type="RefSeq" id="WP_088471298.1">
    <property type="nucleotide sequence ID" value="NZ_NISJ01000001.1"/>
</dbReference>
<sequence length="404" mass="43388">MALIALIGASETLPDGSLRALVTVAGETLIERQAARLADVGVTHIAVAVGAVPAELLATCDRIRRRGIRVTSVRVAGDLMNMVESDDRIILVADGLRASGTHYAAIARPGSPAILVTGDTMLTQGFERIDATRRWGGLACISDKMVADLAAMPGEWDMMLTLLRLAVQAGARRLYCEPALFEQGEIAIVTDRPTAALIEQSSLQQVEYGGMGLGRSAIMMPLIRLAGPLLVKSPNTARYLPYITAFLWIIVALLAASGLAAAGALIAVFGGLGLAGMRFLSAFRAESAAQDRARAVIRTFAWGLLAIFPWLLSLAGPAHKMPPFSEAALAPCLAAAILLARWLYEDSGERRRFHWLLPDADQAWILLAPALLFGFAPLMFAILPLLALLQILLWVRLARRPESR</sequence>
<gene>
    <name evidence="2" type="ORF">CDQ91_03615</name>
</gene>
<keyword evidence="1" id="KW-0472">Membrane</keyword>
<feature type="transmembrane region" description="Helical" evidence="1">
    <location>
        <begin position="327"/>
        <end position="344"/>
    </location>
</feature>